<dbReference type="EMBL" id="JACHKT010000004">
    <property type="protein sequence ID" value="MBB6002294.1"/>
    <property type="molecule type" value="Genomic_DNA"/>
</dbReference>
<gene>
    <name evidence="3" type="ORF">HNP25_000944</name>
</gene>
<evidence type="ECO:0000256" key="2">
    <source>
        <dbReference type="HAMAP-Rule" id="MF_00048"/>
    </source>
</evidence>
<protein>
    <recommendedName>
        <fullName evidence="2">UPF0102 protein HNP25_000944</fullName>
    </recommendedName>
</protein>
<dbReference type="GO" id="GO:0004519">
    <property type="term" value="F:endonuclease activity"/>
    <property type="evidence" value="ECO:0007669"/>
    <property type="project" value="UniProtKB-KW"/>
</dbReference>
<dbReference type="PANTHER" id="PTHR34039:SF1">
    <property type="entry name" value="UPF0102 PROTEIN YRAN"/>
    <property type="match status" value="1"/>
</dbReference>
<dbReference type="HAMAP" id="MF_00048">
    <property type="entry name" value="UPF0102"/>
    <property type="match status" value="1"/>
</dbReference>
<keyword evidence="3" id="KW-0378">Hydrolase</keyword>
<sequence length="117" mass="13628">MAEHLETGKKAEDIAANFLIEKGYKILHRNYRYGRAEIDLIVRKGIFLVFVEVKSLTNTKFGMPEIGVNKHKVAMVTKAADFYVFKNNWHQQIRFDIVAVIFKNDTVEVSHFEDAFY</sequence>
<proteinExistence type="inferred from homology"/>
<keyword evidence="3" id="KW-0255">Endonuclease</keyword>
<dbReference type="Proteomes" id="UP000524404">
    <property type="component" value="Unassembled WGS sequence"/>
</dbReference>
<dbReference type="InterPro" id="IPR011335">
    <property type="entry name" value="Restrct_endonuc-II-like"/>
</dbReference>
<dbReference type="AlphaFoldDB" id="A0A841EJA5"/>
<dbReference type="Pfam" id="PF02021">
    <property type="entry name" value="UPF0102"/>
    <property type="match status" value="1"/>
</dbReference>
<dbReference type="PANTHER" id="PTHR34039">
    <property type="entry name" value="UPF0102 PROTEIN YRAN"/>
    <property type="match status" value="1"/>
</dbReference>
<dbReference type="CDD" id="cd20736">
    <property type="entry name" value="PoNe_Nuclease"/>
    <property type="match status" value="1"/>
</dbReference>
<dbReference type="SUPFAM" id="SSF52980">
    <property type="entry name" value="Restriction endonuclease-like"/>
    <property type="match status" value="1"/>
</dbReference>
<dbReference type="InterPro" id="IPR011856">
    <property type="entry name" value="tRNA_endonuc-like_dom_sf"/>
</dbReference>
<comment type="similarity">
    <text evidence="1 2">Belongs to the UPF0102 family.</text>
</comment>
<dbReference type="GO" id="GO:0003676">
    <property type="term" value="F:nucleic acid binding"/>
    <property type="evidence" value="ECO:0007669"/>
    <property type="project" value="InterPro"/>
</dbReference>
<keyword evidence="4" id="KW-1185">Reference proteome</keyword>
<dbReference type="Gene3D" id="3.40.1350.10">
    <property type="match status" value="1"/>
</dbReference>
<evidence type="ECO:0000256" key="1">
    <source>
        <dbReference type="ARBA" id="ARBA00006738"/>
    </source>
</evidence>
<dbReference type="InterPro" id="IPR003509">
    <property type="entry name" value="UPF0102_YraN-like"/>
</dbReference>
<name>A0A841EJA5_9BACT</name>
<evidence type="ECO:0000313" key="3">
    <source>
        <dbReference type="EMBL" id="MBB6002294.1"/>
    </source>
</evidence>
<evidence type="ECO:0000313" key="4">
    <source>
        <dbReference type="Proteomes" id="UP000524404"/>
    </source>
</evidence>
<keyword evidence="3" id="KW-0540">Nuclease</keyword>
<accession>A0A841EJA5</accession>
<reference evidence="3 4" key="1">
    <citation type="submission" date="2020-08" db="EMBL/GenBank/DDBJ databases">
        <title>Functional genomics of gut bacteria from endangered species of beetles.</title>
        <authorList>
            <person name="Carlos-Shanley C."/>
        </authorList>
    </citation>
    <scope>NUCLEOTIDE SEQUENCE [LARGE SCALE GENOMIC DNA]</scope>
    <source>
        <strain evidence="3 4">S00070</strain>
    </source>
</reference>
<organism evidence="3 4">
    <name type="scientific">Arcicella rosea</name>
    <dbReference type="NCBI Taxonomy" id="502909"/>
    <lineage>
        <taxon>Bacteria</taxon>
        <taxon>Pseudomonadati</taxon>
        <taxon>Bacteroidota</taxon>
        <taxon>Cytophagia</taxon>
        <taxon>Cytophagales</taxon>
        <taxon>Flectobacillaceae</taxon>
        <taxon>Arcicella</taxon>
    </lineage>
</organism>
<comment type="caution">
    <text evidence="3">The sequence shown here is derived from an EMBL/GenBank/DDBJ whole genome shotgun (WGS) entry which is preliminary data.</text>
</comment>
<dbReference type="RefSeq" id="WP_184130993.1">
    <property type="nucleotide sequence ID" value="NZ_JACHKT010000004.1"/>
</dbReference>